<feature type="compositionally biased region" description="Basic and acidic residues" evidence="4">
    <location>
        <begin position="82"/>
        <end position="92"/>
    </location>
</feature>
<dbReference type="SMART" id="SM00906">
    <property type="entry name" value="Fungal_trans"/>
    <property type="match status" value="1"/>
</dbReference>
<evidence type="ECO:0000313" key="7">
    <source>
        <dbReference type="Proteomes" id="UP000053789"/>
    </source>
</evidence>
<keyword evidence="2" id="KW-0804">Transcription</keyword>
<dbReference type="GO" id="GO:0008270">
    <property type="term" value="F:zinc ion binding"/>
    <property type="evidence" value="ECO:0007669"/>
    <property type="project" value="InterPro"/>
</dbReference>
<accession>A0A0D2HLN5</accession>
<keyword evidence="1" id="KW-0805">Transcription regulation</keyword>
<dbReference type="OrthoDB" id="4451586at2759"/>
<dbReference type="HOGENOM" id="CLU_006329_1_4_1"/>
<dbReference type="InterPro" id="IPR001138">
    <property type="entry name" value="Zn2Cys6_DnaBD"/>
</dbReference>
<dbReference type="VEuPathDB" id="FungiDB:Z519_07663"/>
<dbReference type="EMBL" id="KN846990">
    <property type="protein sequence ID" value="KIW91695.1"/>
    <property type="molecule type" value="Genomic_DNA"/>
</dbReference>
<dbReference type="InterPro" id="IPR007219">
    <property type="entry name" value="XnlR_reg_dom"/>
</dbReference>
<dbReference type="PANTHER" id="PTHR47425">
    <property type="entry name" value="FARB-RELATED"/>
    <property type="match status" value="1"/>
</dbReference>
<evidence type="ECO:0000256" key="4">
    <source>
        <dbReference type="SAM" id="MobiDB-lite"/>
    </source>
</evidence>
<keyword evidence="3" id="KW-0539">Nucleus</keyword>
<dbReference type="AlphaFoldDB" id="A0A0D2HLN5"/>
<dbReference type="Proteomes" id="UP000053789">
    <property type="component" value="Unassembled WGS sequence"/>
</dbReference>
<dbReference type="InterPro" id="IPR052761">
    <property type="entry name" value="Fungal_Detox/Toxin_TFs"/>
</dbReference>
<evidence type="ECO:0000256" key="3">
    <source>
        <dbReference type="ARBA" id="ARBA00023242"/>
    </source>
</evidence>
<gene>
    <name evidence="6" type="ORF">Z519_07663</name>
</gene>
<dbReference type="PANTHER" id="PTHR47425:SF2">
    <property type="entry name" value="FARB-RELATED"/>
    <property type="match status" value="1"/>
</dbReference>
<evidence type="ECO:0000256" key="1">
    <source>
        <dbReference type="ARBA" id="ARBA00023015"/>
    </source>
</evidence>
<dbReference type="Pfam" id="PF04082">
    <property type="entry name" value="Fungal_trans"/>
    <property type="match status" value="1"/>
</dbReference>
<sequence>MQALYFDTSPQLQSSSRPAFQRARAACQACRTKKVRCNASDGVRCSNSSRKTKTSRRILSAVPSAPKEPPVAIDGDGQLAAPRHDEIQRTGSYEPRELVDDERSRLGSEPLELPWAIGGPQHRQIYSHTVRSLSPLHSLSDRRAPIIDLPSYIKPQPPSLGADDIEYLQKKGAFVLPDPALRDECLRCYILYVHPLYPTVDYTQVWSIVHKTPAGRGRLSLLLLQALIFAGSMWADVRLVRRAGFLSRKAFRNSLNQRIRVLYDADYEDDQLTLVQSLLLWSFWWKGANGHKDGYHWVGVAYSIARSIDLHHPTTDNGSNRAPQHLRRQLWWAICNREVIGSHSMGREPRFKDADHTVPILGLDDFDYGKMMSEAPSDMPRATEAQYLDLARITVEFVKLNKIFSKILGVVCHENSVNRTTMLYSAQQMKGSNSVSSTKGRLNIDDLIECDRELTRWRQQVPENLWHTGPLPFSPPEWRKAELSHRAILSMMYHMALMTVHRPQVLPLESAAPSPTGTSERNRRHISRVRQRHSAQEITSIAMDFFNADLLTFLPATVVSCLMPVSILHTLDIFSDDVRIRTEATRQLDECRAMLYTLAERQFAPEWVLQTVEHLLSRAKQCEGSKGASRLMQRAPSDAESHPARYEDRDRVPSNDRSNNEFEQIEQPTAATIANPDAGQLEWESCLVNPEGWSDFQIPALSGRPFPTDIGSSEALEESWLDFARVSGAMPGSNRLIGHF</sequence>
<dbReference type="RefSeq" id="XP_016618364.1">
    <property type="nucleotide sequence ID" value="XM_016765395.1"/>
</dbReference>
<feature type="region of interest" description="Disordered" evidence="4">
    <location>
        <begin position="626"/>
        <end position="662"/>
    </location>
</feature>
<dbReference type="CDD" id="cd12148">
    <property type="entry name" value="fungal_TF_MHR"/>
    <property type="match status" value="1"/>
</dbReference>
<feature type="region of interest" description="Disordered" evidence="4">
    <location>
        <begin position="47"/>
        <end position="92"/>
    </location>
</feature>
<evidence type="ECO:0000256" key="2">
    <source>
        <dbReference type="ARBA" id="ARBA00023163"/>
    </source>
</evidence>
<feature type="domain" description="Xylanolytic transcriptional activator regulatory" evidence="5">
    <location>
        <begin position="294"/>
        <end position="366"/>
    </location>
</feature>
<dbReference type="GO" id="GO:0006351">
    <property type="term" value="P:DNA-templated transcription"/>
    <property type="evidence" value="ECO:0007669"/>
    <property type="project" value="InterPro"/>
</dbReference>
<keyword evidence="7" id="KW-1185">Reference proteome</keyword>
<proteinExistence type="predicted"/>
<reference evidence="6" key="1">
    <citation type="submission" date="2015-01" db="EMBL/GenBank/DDBJ databases">
        <title>The Genome Sequence of Cladophialophora bantiana CBS 173.52.</title>
        <authorList>
            <consortium name="The Broad Institute Genomics Platform"/>
            <person name="Cuomo C."/>
            <person name="de Hoog S."/>
            <person name="Gorbushina A."/>
            <person name="Stielow B."/>
            <person name="Teixiera M."/>
            <person name="Abouelleil A."/>
            <person name="Chapman S.B."/>
            <person name="Priest M."/>
            <person name="Young S.K."/>
            <person name="Wortman J."/>
            <person name="Nusbaum C."/>
            <person name="Birren B."/>
        </authorList>
    </citation>
    <scope>NUCLEOTIDE SEQUENCE [LARGE SCALE GENOMIC DNA]</scope>
    <source>
        <strain evidence="6">CBS 173.52</strain>
    </source>
</reference>
<dbReference type="GeneID" id="27700591"/>
<organism evidence="6 7">
    <name type="scientific">Cladophialophora bantiana (strain ATCC 10958 / CBS 173.52 / CDC B-1940 / NIH 8579)</name>
    <name type="common">Xylohypha bantiana</name>
    <dbReference type="NCBI Taxonomy" id="1442370"/>
    <lineage>
        <taxon>Eukaryota</taxon>
        <taxon>Fungi</taxon>
        <taxon>Dikarya</taxon>
        <taxon>Ascomycota</taxon>
        <taxon>Pezizomycotina</taxon>
        <taxon>Eurotiomycetes</taxon>
        <taxon>Chaetothyriomycetidae</taxon>
        <taxon>Chaetothyriales</taxon>
        <taxon>Herpotrichiellaceae</taxon>
        <taxon>Cladophialophora</taxon>
    </lineage>
</organism>
<dbReference type="GO" id="GO:0000981">
    <property type="term" value="F:DNA-binding transcription factor activity, RNA polymerase II-specific"/>
    <property type="evidence" value="ECO:0007669"/>
    <property type="project" value="InterPro"/>
</dbReference>
<protein>
    <recommendedName>
        <fullName evidence="5">Xylanolytic transcriptional activator regulatory domain-containing protein</fullName>
    </recommendedName>
</protein>
<evidence type="ECO:0000313" key="6">
    <source>
        <dbReference type="EMBL" id="KIW91695.1"/>
    </source>
</evidence>
<evidence type="ECO:0000259" key="5">
    <source>
        <dbReference type="SMART" id="SM00906"/>
    </source>
</evidence>
<dbReference type="CDD" id="cd00067">
    <property type="entry name" value="GAL4"/>
    <property type="match status" value="1"/>
</dbReference>
<feature type="compositionally biased region" description="Basic and acidic residues" evidence="4">
    <location>
        <begin position="637"/>
        <end position="660"/>
    </location>
</feature>
<dbReference type="GO" id="GO:0003677">
    <property type="term" value="F:DNA binding"/>
    <property type="evidence" value="ECO:0007669"/>
    <property type="project" value="InterPro"/>
</dbReference>
<name>A0A0D2HLN5_CLAB1</name>